<keyword evidence="2" id="KW-1003">Cell membrane</keyword>
<sequence length="334" mass="34635">MGTPNYPNQPHGASAGGEDRPNPERAPDQRPTGPSGPSGGAQGGAPYDTGPWGPYQPPVPDERRHAGALAEWWQRLIARIIDGVIALLVFLVVGGLANLMAAAMIGGGAGTVEPPSFGAVYAIALITGIIGVAALVGYEYVMLRTRGQTLGKMALRLRVVELDAPGRPPGLSNRASVVRALVWWGPAVLNYLVPVGGRFITMVVVLVNGLWPLWDRPNRQSLNDKAARTAVIVEPSGPAPGPVPMARREHAPGREPRQGGQPPPERAGGNAAPPPGPSGAQPVPHGPVDRPPAAEAGGGPDGPERGAPGHRDFPGAPERPGGEQPPEPPMRPHP</sequence>
<dbReference type="RefSeq" id="WP_106253730.1">
    <property type="nucleotide sequence ID" value="NZ_PVZC01000015.1"/>
</dbReference>
<dbReference type="InterPro" id="IPR051791">
    <property type="entry name" value="Pra-immunoreactive"/>
</dbReference>
<evidence type="ECO:0000313" key="9">
    <source>
        <dbReference type="EMBL" id="PRX90922.1"/>
    </source>
</evidence>
<evidence type="ECO:0000256" key="4">
    <source>
        <dbReference type="ARBA" id="ARBA00022989"/>
    </source>
</evidence>
<dbReference type="EMBL" id="PVZC01000015">
    <property type="protein sequence ID" value="PRX90922.1"/>
    <property type="molecule type" value="Genomic_DNA"/>
</dbReference>
<feature type="compositionally biased region" description="Basic and acidic residues" evidence="6">
    <location>
        <begin position="17"/>
        <end position="28"/>
    </location>
</feature>
<accession>A0A2T0PPU7</accession>
<evidence type="ECO:0000256" key="7">
    <source>
        <dbReference type="SAM" id="Phobius"/>
    </source>
</evidence>
<keyword evidence="5 7" id="KW-0472">Membrane</keyword>
<evidence type="ECO:0000256" key="3">
    <source>
        <dbReference type="ARBA" id="ARBA00022692"/>
    </source>
</evidence>
<protein>
    <submittedName>
        <fullName evidence="9">Putative RDD family membrane protein YckC</fullName>
    </submittedName>
</protein>
<evidence type="ECO:0000256" key="6">
    <source>
        <dbReference type="SAM" id="MobiDB-lite"/>
    </source>
</evidence>
<proteinExistence type="predicted"/>
<evidence type="ECO:0000256" key="5">
    <source>
        <dbReference type="ARBA" id="ARBA00023136"/>
    </source>
</evidence>
<feature type="compositionally biased region" description="Basic and acidic residues" evidence="6">
    <location>
        <begin position="246"/>
        <end position="257"/>
    </location>
</feature>
<evidence type="ECO:0000313" key="10">
    <source>
        <dbReference type="Proteomes" id="UP000237846"/>
    </source>
</evidence>
<feature type="region of interest" description="Disordered" evidence="6">
    <location>
        <begin position="1"/>
        <end position="60"/>
    </location>
</feature>
<feature type="domain" description="RDD" evidence="8">
    <location>
        <begin position="70"/>
        <end position="227"/>
    </location>
</feature>
<dbReference type="Proteomes" id="UP000237846">
    <property type="component" value="Unassembled WGS sequence"/>
</dbReference>
<dbReference type="GO" id="GO:0005886">
    <property type="term" value="C:plasma membrane"/>
    <property type="evidence" value="ECO:0007669"/>
    <property type="project" value="UniProtKB-SubCell"/>
</dbReference>
<dbReference type="PANTHER" id="PTHR36115:SF4">
    <property type="entry name" value="MEMBRANE PROTEIN"/>
    <property type="match status" value="1"/>
</dbReference>
<organism evidence="9 10">
    <name type="scientific">Allonocardiopsis opalescens</name>
    <dbReference type="NCBI Taxonomy" id="1144618"/>
    <lineage>
        <taxon>Bacteria</taxon>
        <taxon>Bacillati</taxon>
        <taxon>Actinomycetota</taxon>
        <taxon>Actinomycetes</taxon>
        <taxon>Streptosporangiales</taxon>
        <taxon>Allonocardiopsis</taxon>
    </lineage>
</organism>
<dbReference type="OrthoDB" id="9774993at2"/>
<dbReference type="PANTHER" id="PTHR36115">
    <property type="entry name" value="PROLINE-RICH ANTIGEN HOMOLOG-RELATED"/>
    <property type="match status" value="1"/>
</dbReference>
<feature type="region of interest" description="Disordered" evidence="6">
    <location>
        <begin position="233"/>
        <end position="334"/>
    </location>
</feature>
<keyword evidence="10" id="KW-1185">Reference proteome</keyword>
<evidence type="ECO:0000256" key="2">
    <source>
        <dbReference type="ARBA" id="ARBA00022475"/>
    </source>
</evidence>
<feature type="transmembrane region" description="Helical" evidence="7">
    <location>
        <begin position="84"/>
        <end position="107"/>
    </location>
</feature>
<evidence type="ECO:0000259" key="8">
    <source>
        <dbReference type="Pfam" id="PF06271"/>
    </source>
</evidence>
<comment type="caution">
    <text evidence="9">The sequence shown here is derived from an EMBL/GenBank/DDBJ whole genome shotgun (WGS) entry which is preliminary data.</text>
</comment>
<dbReference type="InterPro" id="IPR010432">
    <property type="entry name" value="RDD"/>
</dbReference>
<keyword evidence="3 7" id="KW-0812">Transmembrane</keyword>
<evidence type="ECO:0000256" key="1">
    <source>
        <dbReference type="ARBA" id="ARBA00004651"/>
    </source>
</evidence>
<feature type="transmembrane region" description="Helical" evidence="7">
    <location>
        <begin position="119"/>
        <end position="143"/>
    </location>
</feature>
<name>A0A2T0PPU7_9ACTN</name>
<keyword evidence="4 7" id="KW-1133">Transmembrane helix</keyword>
<dbReference type="AlphaFoldDB" id="A0A2T0PPU7"/>
<reference evidence="9 10" key="1">
    <citation type="submission" date="2018-03" db="EMBL/GenBank/DDBJ databases">
        <title>Genomic Encyclopedia of Archaeal and Bacterial Type Strains, Phase II (KMG-II): from individual species to whole genera.</title>
        <authorList>
            <person name="Goeker M."/>
        </authorList>
    </citation>
    <scope>NUCLEOTIDE SEQUENCE [LARGE SCALE GENOMIC DNA]</scope>
    <source>
        <strain evidence="9 10">DSM 45601</strain>
    </source>
</reference>
<comment type="subcellular location">
    <subcellularLocation>
        <location evidence="1">Cell membrane</location>
        <topology evidence="1">Multi-pass membrane protein</topology>
    </subcellularLocation>
</comment>
<dbReference type="Pfam" id="PF06271">
    <property type="entry name" value="RDD"/>
    <property type="match status" value="1"/>
</dbReference>
<gene>
    <name evidence="9" type="ORF">CLV72_11518</name>
</gene>
<feature type="compositionally biased region" description="Pro residues" evidence="6">
    <location>
        <begin position="323"/>
        <end position="334"/>
    </location>
</feature>
<feature type="compositionally biased region" description="Basic and acidic residues" evidence="6">
    <location>
        <begin position="302"/>
        <end position="313"/>
    </location>
</feature>
<feature type="transmembrane region" description="Helical" evidence="7">
    <location>
        <begin position="188"/>
        <end position="214"/>
    </location>
</feature>